<dbReference type="KEGG" id="mgal:NCTC10186_00631"/>
<dbReference type="PRINTS" id="PR00778">
    <property type="entry name" value="HTHARSR"/>
</dbReference>
<protein>
    <submittedName>
        <fullName evidence="2">Predicted ArsR-family transcription repressor</fullName>
    </submittedName>
</protein>
<accession>A0A449B056</accession>
<dbReference type="InterPro" id="IPR036390">
    <property type="entry name" value="WH_DNA-bd_sf"/>
</dbReference>
<proteinExistence type="predicted"/>
<dbReference type="Gene3D" id="1.10.10.10">
    <property type="entry name" value="Winged helix-like DNA-binding domain superfamily/Winged helix DNA-binding domain"/>
    <property type="match status" value="1"/>
</dbReference>
<dbReference type="AlphaFoldDB" id="A0A449B056"/>
<dbReference type="RefSeq" id="WP_119571893.1">
    <property type="nucleotide sequence ID" value="NZ_LR215032.1"/>
</dbReference>
<dbReference type="Proteomes" id="UP000289862">
    <property type="component" value="Plasmid 2"/>
</dbReference>
<keyword evidence="3" id="KW-1185">Reference proteome</keyword>
<sequence>MKTTKLLTLLSKEVKLKLIIHLFSCVENECEVNTFVDILREKQANISKHLNDLKREGVVESRKVGVFVYYYMLPSFKNKYGALLEEIIKLEEMQKFECKCSST</sequence>
<dbReference type="EMBL" id="LR215032">
    <property type="protein sequence ID" value="VEU73143.1"/>
    <property type="molecule type" value="Genomic_DNA"/>
</dbReference>
<dbReference type="InterPro" id="IPR001845">
    <property type="entry name" value="HTH_ArsR_DNA-bd_dom"/>
</dbReference>
<dbReference type="PROSITE" id="PS50987">
    <property type="entry name" value="HTH_ARSR_2"/>
    <property type="match status" value="1"/>
</dbReference>
<evidence type="ECO:0000259" key="1">
    <source>
        <dbReference type="PROSITE" id="PS50987"/>
    </source>
</evidence>
<name>A0A449B056_9BACT</name>
<gene>
    <name evidence="2" type="primary">arsR</name>
    <name evidence="2" type="ORF">NCTC10186_00631</name>
</gene>
<dbReference type="InterPro" id="IPR036388">
    <property type="entry name" value="WH-like_DNA-bd_sf"/>
</dbReference>
<evidence type="ECO:0000313" key="2">
    <source>
        <dbReference type="EMBL" id="VEU73143.1"/>
    </source>
</evidence>
<geneLocation type="plasmid" evidence="2 3">
    <name>2</name>
</geneLocation>
<evidence type="ECO:0000313" key="3">
    <source>
        <dbReference type="Proteomes" id="UP000289862"/>
    </source>
</evidence>
<reference evidence="2 3" key="1">
    <citation type="submission" date="2019-01" db="EMBL/GenBank/DDBJ databases">
        <authorList>
            <consortium name="Pathogen Informatics"/>
        </authorList>
    </citation>
    <scope>NUCLEOTIDE SEQUENCE [LARGE SCALE GENOMIC DNA]</scope>
    <source>
        <strain evidence="2 3">NCTC10186</strain>
        <plasmid evidence="3">2</plasmid>
    </source>
</reference>
<organism evidence="2 3">
    <name type="scientific">Mycoplasmopsis gallopavonis</name>
    <dbReference type="NCBI Taxonomy" id="76629"/>
    <lineage>
        <taxon>Bacteria</taxon>
        <taxon>Bacillati</taxon>
        <taxon>Mycoplasmatota</taxon>
        <taxon>Mycoplasmoidales</taxon>
        <taxon>Metamycoplasmataceae</taxon>
        <taxon>Mycoplasmopsis</taxon>
    </lineage>
</organism>
<dbReference type="GO" id="GO:0003700">
    <property type="term" value="F:DNA-binding transcription factor activity"/>
    <property type="evidence" value="ECO:0007669"/>
    <property type="project" value="InterPro"/>
</dbReference>
<dbReference type="SUPFAM" id="SSF46785">
    <property type="entry name" value="Winged helix' DNA-binding domain"/>
    <property type="match status" value="1"/>
</dbReference>
<dbReference type="CDD" id="cd00090">
    <property type="entry name" value="HTH_ARSR"/>
    <property type="match status" value="1"/>
</dbReference>
<dbReference type="OrthoDB" id="398785at2"/>
<dbReference type="InterPro" id="IPR011991">
    <property type="entry name" value="ArsR-like_HTH"/>
</dbReference>
<dbReference type="SMART" id="SM00418">
    <property type="entry name" value="HTH_ARSR"/>
    <property type="match status" value="1"/>
</dbReference>
<keyword evidence="2" id="KW-0614">Plasmid</keyword>
<feature type="domain" description="HTH arsR-type" evidence="1">
    <location>
        <begin position="1"/>
        <end position="95"/>
    </location>
</feature>